<comment type="caution">
    <text evidence="1">The sequence shown here is derived from an EMBL/GenBank/DDBJ whole genome shotgun (WGS) entry which is preliminary data.</text>
</comment>
<evidence type="ECO:0000313" key="2">
    <source>
        <dbReference type="Proteomes" id="UP000444174"/>
    </source>
</evidence>
<protein>
    <submittedName>
        <fullName evidence="1">Alpha-galactosidase</fullName>
    </submittedName>
</protein>
<gene>
    <name evidence="1" type="ORF">GFB49_16370</name>
</gene>
<dbReference type="Proteomes" id="UP000444174">
    <property type="component" value="Unassembled WGS sequence"/>
</dbReference>
<feature type="non-terminal residue" evidence="1">
    <location>
        <position position="91"/>
    </location>
</feature>
<keyword evidence="2" id="KW-1185">Reference proteome</keyword>
<dbReference type="AlphaFoldDB" id="A0A843YLG1"/>
<proteinExistence type="predicted"/>
<sequence length="91" mass="9523">MSENMQVWRIDAPGQTLVLSSDGGVPGAVYWGPALPASQDLEALVRATERDVTGGMIDALPPLSLCPQAATSFDGQPGLVAWQGGQALYPR</sequence>
<name>A0A843YLG1_9RHOB</name>
<evidence type="ECO:0000313" key="1">
    <source>
        <dbReference type="EMBL" id="MQQ10043.1"/>
    </source>
</evidence>
<accession>A0A843YLG1</accession>
<dbReference type="EMBL" id="WIBF01000012">
    <property type="protein sequence ID" value="MQQ10043.1"/>
    <property type="molecule type" value="Genomic_DNA"/>
</dbReference>
<organism evidence="1 2">
    <name type="scientific">Tritonibacter litoralis</name>
    <dbReference type="NCBI Taxonomy" id="2662264"/>
    <lineage>
        <taxon>Bacteria</taxon>
        <taxon>Pseudomonadati</taxon>
        <taxon>Pseudomonadota</taxon>
        <taxon>Alphaproteobacteria</taxon>
        <taxon>Rhodobacterales</taxon>
        <taxon>Paracoccaceae</taxon>
        <taxon>Tritonibacter</taxon>
    </lineage>
</organism>
<reference evidence="1 2" key="1">
    <citation type="submission" date="2019-10" db="EMBL/GenBank/DDBJ databases">
        <title>Epibacterium sp. nov., isolated from seawater.</title>
        <authorList>
            <person name="Zhang X."/>
            <person name="Li N."/>
        </authorList>
    </citation>
    <scope>NUCLEOTIDE SEQUENCE [LARGE SCALE GENOMIC DNA]</scope>
    <source>
        <strain evidence="1 2">SM1979</strain>
    </source>
</reference>